<keyword evidence="5" id="KW-0450">Lipoyl</keyword>
<keyword evidence="8" id="KW-0012">Acyltransferase</keyword>
<dbReference type="EMBL" id="CAUOFW020005425">
    <property type="protein sequence ID" value="CAK9170057.1"/>
    <property type="molecule type" value="Genomic_DNA"/>
</dbReference>
<evidence type="ECO:0000256" key="6">
    <source>
        <dbReference type="ARBA" id="ARBA00022946"/>
    </source>
</evidence>
<dbReference type="EMBL" id="CAUOFW020000925">
    <property type="protein sequence ID" value="CAK9138964.1"/>
    <property type="molecule type" value="Genomic_DNA"/>
</dbReference>
<name>A0ABC8TKR9_9AQUA</name>
<gene>
    <name evidence="15" type="ORF">ILEXP_LOCUS39545</name>
    <name evidence="14" type="ORF">ILEXP_LOCUS6318</name>
</gene>
<dbReference type="InterPro" id="IPR003016">
    <property type="entry name" value="2-oxoA_DH_lipoyl-BS"/>
</dbReference>
<dbReference type="PANTHER" id="PTHR43178">
    <property type="entry name" value="DIHYDROLIPOAMIDE ACETYLTRANSFERASE COMPONENT OF PYRUVATE DEHYDROGENASE COMPLEX"/>
    <property type="match status" value="1"/>
</dbReference>
<evidence type="ECO:0000256" key="3">
    <source>
        <dbReference type="ARBA" id="ARBA00007317"/>
    </source>
</evidence>
<evidence type="ECO:0000256" key="4">
    <source>
        <dbReference type="ARBA" id="ARBA00022679"/>
    </source>
</evidence>
<evidence type="ECO:0000256" key="1">
    <source>
        <dbReference type="ARBA" id="ARBA00001938"/>
    </source>
</evidence>
<dbReference type="CDD" id="cd06849">
    <property type="entry name" value="lipoyl_domain"/>
    <property type="match status" value="1"/>
</dbReference>
<keyword evidence="6" id="KW-0809">Transit peptide</keyword>
<reference evidence="15 16" key="1">
    <citation type="submission" date="2024-02" db="EMBL/GenBank/DDBJ databases">
        <authorList>
            <person name="Vignale AGUSTIN F."/>
            <person name="Sosa J E."/>
            <person name="Modenutti C."/>
        </authorList>
    </citation>
    <scope>NUCLEOTIDE SEQUENCE [LARGE SCALE GENOMIC DNA]</scope>
</reference>
<evidence type="ECO:0000259" key="13">
    <source>
        <dbReference type="PROSITE" id="PS51826"/>
    </source>
</evidence>
<dbReference type="EC" id="2.3.1.168" evidence="9"/>
<dbReference type="Pfam" id="PF02817">
    <property type="entry name" value="E3_binding"/>
    <property type="match status" value="1"/>
</dbReference>
<evidence type="ECO:0000313" key="14">
    <source>
        <dbReference type="EMBL" id="CAK9138964.1"/>
    </source>
</evidence>
<dbReference type="Proteomes" id="UP001642360">
    <property type="component" value="Unassembled WGS sequence"/>
</dbReference>
<dbReference type="PANTHER" id="PTHR43178:SF14">
    <property type="entry name" value="LIPOAMIDE ACYLTRANSFERASE COMPONENT OF BRANCHED-CHAIN ALPHA-KETO ACID DEHYDROGENASE COMPLEX, MITOCHONDRIAL"/>
    <property type="match status" value="1"/>
</dbReference>
<organism evidence="15 16">
    <name type="scientific">Ilex paraguariensis</name>
    <name type="common">yerba mate</name>
    <dbReference type="NCBI Taxonomy" id="185542"/>
    <lineage>
        <taxon>Eukaryota</taxon>
        <taxon>Viridiplantae</taxon>
        <taxon>Streptophyta</taxon>
        <taxon>Embryophyta</taxon>
        <taxon>Tracheophyta</taxon>
        <taxon>Spermatophyta</taxon>
        <taxon>Magnoliopsida</taxon>
        <taxon>eudicotyledons</taxon>
        <taxon>Gunneridae</taxon>
        <taxon>Pentapetalae</taxon>
        <taxon>asterids</taxon>
        <taxon>campanulids</taxon>
        <taxon>Aquifoliales</taxon>
        <taxon>Aquifoliaceae</taxon>
        <taxon>Ilex</taxon>
    </lineage>
</organism>
<dbReference type="InterPro" id="IPR050743">
    <property type="entry name" value="2-oxoacid_DH_E2_comp"/>
</dbReference>
<keyword evidence="16" id="KW-1185">Reference proteome</keyword>
<dbReference type="PROSITE" id="PS00189">
    <property type="entry name" value="LIPOYL"/>
    <property type="match status" value="1"/>
</dbReference>
<evidence type="ECO:0000259" key="12">
    <source>
        <dbReference type="PROSITE" id="PS50968"/>
    </source>
</evidence>
<evidence type="ECO:0000256" key="8">
    <source>
        <dbReference type="ARBA" id="ARBA00023315"/>
    </source>
</evidence>
<keyword evidence="7" id="KW-0496">Mitochondrion</keyword>
<dbReference type="GO" id="GO:0005759">
    <property type="term" value="C:mitochondrial matrix"/>
    <property type="evidence" value="ECO:0007669"/>
    <property type="project" value="UniProtKB-SubCell"/>
</dbReference>
<dbReference type="InterPro" id="IPR000089">
    <property type="entry name" value="Biotin_lipoyl"/>
</dbReference>
<comment type="cofactor">
    <cofactor evidence="1">
        <name>(R)-lipoate</name>
        <dbReference type="ChEBI" id="CHEBI:83088"/>
    </cofactor>
</comment>
<dbReference type="Gene3D" id="2.40.50.100">
    <property type="match status" value="1"/>
</dbReference>
<dbReference type="AlphaFoldDB" id="A0ABC8TKR9"/>
<evidence type="ECO:0000256" key="2">
    <source>
        <dbReference type="ARBA" id="ARBA00004305"/>
    </source>
</evidence>
<evidence type="ECO:0000256" key="5">
    <source>
        <dbReference type="ARBA" id="ARBA00022823"/>
    </source>
</evidence>
<dbReference type="GO" id="GO:0043754">
    <property type="term" value="F:dihydrolipoamide branched chain acyltransferase activity"/>
    <property type="evidence" value="ECO:0007669"/>
    <property type="project" value="UniProtKB-EC"/>
</dbReference>
<proteinExistence type="inferred from homology"/>
<dbReference type="Pfam" id="PF00364">
    <property type="entry name" value="Biotin_lipoyl"/>
    <property type="match status" value="1"/>
</dbReference>
<protein>
    <recommendedName>
        <fullName evidence="10">Lipoamide acyltransferase component of branched-chain alpha-keto acid dehydrogenase complex, mitochondrial</fullName>
        <ecNumber evidence="9">2.3.1.168</ecNumber>
    </recommendedName>
    <alternativeName>
        <fullName evidence="11">Branched-chain alpha-keto acid dehydrogenase complex component E2</fullName>
    </alternativeName>
</protein>
<dbReference type="InterPro" id="IPR011053">
    <property type="entry name" value="Single_hybrid_motif"/>
</dbReference>
<dbReference type="FunFam" id="2.40.50.100:FF:000013">
    <property type="entry name" value="Dihydrolipoamide acetyltransferase component of pyruvate dehydrogenase complex"/>
    <property type="match status" value="1"/>
</dbReference>
<evidence type="ECO:0000256" key="11">
    <source>
        <dbReference type="ARBA" id="ARBA00042008"/>
    </source>
</evidence>
<feature type="domain" description="Lipoyl-binding" evidence="12">
    <location>
        <begin position="91"/>
        <end position="166"/>
    </location>
</feature>
<comment type="similarity">
    <text evidence="3">Belongs to the 2-oxoacid dehydrogenase family.</text>
</comment>
<dbReference type="SUPFAM" id="SSF51230">
    <property type="entry name" value="Single hybrid motif"/>
    <property type="match status" value="1"/>
</dbReference>
<dbReference type="InterPro" id="IPR004167">
    <property type="entry name" value="PSBD"/>
</dbReference>
<dbReference type="PROSITE" id="PS51826">
    <property type="entry name" value="PSBD"/>
    <property type="match status" value="1"/>
</dbReference>
<accession>A0ABC8TKR9</accession>
<dbReference type="SUPFAM" id="SSF47005">
    <property type="entry name" value="Peripheral subunit-binding domain of 2-oxo acid dehydrogenase complex"/>
    <property type="match status" value="1"/>
</dbReference>
<sequence length="294" mass="32581">MMYRRIYQKKPWSWSSCRRWWLCSYTTAASSPSTVVGGQRLPFLGFLSQDCVFRQASMSFLWVNDPNNVQYGLKKYCFSTQALVDLPVDGIVDVPLAQTGEGIAECELLQWFVQEGDHVEEFQPLCEVQSDKATIEITSRYTGKVSRVLHVPGDIVKVGETLLKIVVGESPLPTQILDALDHTKSLGSDMGDADCQSSVPRKSEIGGVLSTPAVRNLAKLYGININDVCGTGKDGRVLKEDILQFGSNKGILKETPVSSRATFPDQLLGGEGEYEDKAIPLRYIDINMKFQCIT</sequence>
<dbReference type="InterPro" id="IPR036625">
    <property type="entry name" value="E3-bd_dom_sf"/>
</dbReference>
<feature type="domain" description="Peripheral subunit-binding (PSBD)" evidence="13">
    <location>
        <begin position="209"/>
        <end position="246"/>
    </location>
</feature>
<evidence type="ECO:0000256" key="10">
    <source>
        <dbReference type="ARBA" id="ARBA00039275"/>
    </source>
</evidence>
<evidence type="ECO:0000313" key="16">
    <source>
        <dbReference type="Proteomes" id="UP001642360"/>
    </source>
</evidence>
<comment type="subcellular location">
    <subcellularLocation>
        <location evidence="2">Mitochondrion matrix</location>
    </subcellularLocation>
</comment>
<evidence type="ECO:0000313" key="15">
    <source>
        <dbReference type="EMBL" id="CAK9170057.1"/>
    </source>
</evidence>
<evidence type="ECO:0000256" key="7">
    <source>
        <dbReference type="ARBA" id="ARBA00023128"/>
    </source>
</evidence>
<keyword evidence="4" id="KW-0808">Transferase</keyword>
<dbReference type="PROSITE" id="PS50968">
    <property type="entry name" value="BIOTINYL_LIPOYL"/>
    <property type="match status" value="1"/>
</dbReference>
<dbReference type="Gene3D" id="4.10.320.10">
    <property type="entry name" value="E3-binding domain"/>
    <property type="match status" value="1"/>
</dbReference>
<evidence type="ECO:0000256" key="9">
    <source>
        <dbReference type="ARBA" id="ARBA00038880"/>
    </source>
</evidence>
<comment type="caution">
    <text evidence="15">The sequence shown here is derived from an EMBL/GenBank/DDBJ whole genome shotgun (WGS) entry which is preliminary data.</text>
</comment>